<evidence type="ECO:0000313" key="1">
    <source>
        <dbReference type="EMBL" id="SAK92160.1"/>
    </source>
</evidence>
<dbReference type="SUPFAM" id="SSF47240">
    <property type="entry name" value="Ferritin-like"/>
    <property type="match status" value="1"/>
</dbReference>
<name>A0A158DCP6_9BURK</name>
<organism evidence="1 2">
    <name type="scientific">Caballeronia glebae</name>
    <dbReference type="NCBI Taxonomy" id="1777143"/>
    <lineage>
        <taxon>Bacteria</taxon>
        <taxon>Pseudomonadati</taxon>
        <taxon>Pseudomonadota</taxon>
        <taxon>Betaproteobacteria</taxon>
        <taxon>Burkholderiales</taxon>
        <taxon>Burkholderiaceae</taxon>
        <taxon>Caballeronia</taxon>
    </lineage>
</organism>
<dbReference type="Pfam" id="PF11583">
    <property type="entry name" value="AurF"/>
    <property type="match status" value="1"/>
</dbReference>
<comment type="caution">
    <text evidence="1">The sequence shown here is derived from an EMBL/GenBank/DDBJ whole genome shotgun (WGS) entry which is preliminary data.</text>
</comment>
<reference evidence="1" key="1">
    <citation type="submission" date="2016-01" db="EMBL/GenBank/DDBJ databases">
        <authorList>
            <person name="Peeters C."/>
        </authorList>
    </citation>
    <scope>NUCLEOTIDE SEQUENCE [LARGE SCALE GENOMIC DNA]</scope>
    <source>
        <strain evidence="1">LMG 29325</strain>
    </source>
</reference>
<evidence type="ECO:0008006" key="3">
    <source>
        <dbReference type="Google" id="ProtNLM"/>
    </source>
</evidence>
<dbReference type="AlphaFoldDB" id="A0A158DCP6"/>
<protein>
    <recommendedName>
        <fullName evidence="3">p-aminobenzoate N-oxygenase AurF</fullName>
    </recommendedName>
</protein>
<gene>
    <name evidence="1" type="ORF">AWB82_06573</name>
</gene>
<dbReference type="InterPro" id="IPR025859">
    <property type="entry name" value="AurF/CmlI"/>
</dbReference>
<accession>A0A158DCP6</accession>
<dbReference type="EMBL" id="FCOJ02000079">
    <property type="protein sequence ID" value="SAK92160.1"/>
    <property type="molecule type" value="Genomic_DNA"/>
</dbReference>
<dbReference type="STRING" id="1777143.AWB82_06573"/>
<proteinExistence type="predicted"/>
<dbReference type="RefSeq" id="WP_086973487.1">
    <property type="nucleotide sequence ID" value="NZ_FCOJ02000079.1"/>
</dbReference>
<evidence type="ECO:0000313" key="2">
    <source>
        <dbReference type="Proteomes" id="UP000054596"/>
    </source>
</evidence>
<sequence>MKAVQHESESTKKISPQQRYAKCIEVSRRIRWDIDRDVLRGRHFDPAHKFMPDGLSEVNRLPFLDARERRLMSQIQGRTYANMFGMIERFVGAKMLEVGRDHALGDQTALEAIVRFTDEELKHQALFRRVEALAGQALPPGYRFIAQADEVAAFVLGKSTWSILALTCCVEIVTQVHYRQSMESDASLSPLFKDIFLFHWKEESQHAIIDELEWVREDARLDDDARDAAIGDLIELIAAIDGMMQAQAAADAQYFVAQLDRALSADEEARVHAGLVDAYRWQYIISGVDEPRFGEILASMITEAQGERLGAALAPIRRRALVSESDALA</sequence>
<dbReference type="Proteomes" id="UP000054596">
    <property type="component" value="Unassembled WGS sequence"/>
</dbReference>
<dbReference type="OrthoDB" id="571340at2"/>
<keyword evidence="2" id="KW-1185">Reference proteome</keyword>
<dbReference type="InterPro" id="IPR009078">
    <property type="entry name" value="Ferritin-like_SF"/>
</dbReference>